<dbReference type="Pfam" id="PF00069">
    <property type="entry name" value="Pkinase"/>
    <property type="match status" value="1"/>
</dbReference>
<dbReference type="InterPro" id="IPR011009">
    <property type="entry name" value="Kinase-like_dom_sf"/>
</dbReference>
<dbReference type="OrthoDB" id="1732493at2759"/>
<dbReference type="InterPro" id="IPR050108">
    <property type="entry name" value="CDK"/>
</dbReference>
<evidence type="ECO:0000256" key="13">
    <source>
        <dbReference type="SAM" id="MobiDB-lite"/>
    </source>
</evidence>
<proteinExistence type="inferred from homology"/>
<feature type="region of interest" description="Disordered" evidence="13">
    <location>
        <begin position="299"/>
        <end position="376"/>
    </location>
</feature>
<keyword evidence="5" id="KW-0808">Transferase</keyword>
<evidence type="ECO:0000256" key="11">
    <source>
        <dbReference type="PROSITE-ProRule" id="PRU10141"/>
    </source>
</evidence>
<dbReference type="PROSITE" id="PS00107">
    <property type="entry name" value="PROTEIN_KINASE_ATP"/>
    <property type="match status" value="1"/>
</dbReference>
<dbReference type="EC" id="2.7.11.23" evidence="2"/>
<feature type="domain" description="Protein kinase" evidence="14">
    <location>
        <begin position="15"/>
        <end position="302"/>
    </location>
</feature>
<evidence type="ECO:0000256" key="3">
    <source>
        <dbReference type="ARBA" id="ARBA00022527"/>
    </source>
</evidence>
<dbReference type="GO" id="GO:0070985">
    <property type="term" value="C:transcription factor TFIIK complex"/>
    <property type="evidence" value="ECO:0007669"/>
    <property type="project" value="InterPro"/>
</dbReference>
<dbReference type="InterPro" id="IPR017441">
    <property type="entry name" value="Protein_kinase_ATP_BS"/>
</dbReference>
<comment type="similarity">
    <text evidence="1">Belongs to the protein kinase superfamily. CMGC Ser/Thr protein kinase family. CDC2/CDKX subfamily.</text>
</comment>
<feature type="binding site" evidence="10">
    <location>
        <begin position="21"/>
        <end position="29"/>
    </location>
    <ligand>
        <name>ATP</name>
        <dbReference type="ChEBI" id="CHEBI:30616"/>
    </ligand>
</feature>
<evidence type="ECO:0000256" key="7">
    <source>
        <dbReference type="ARBA" id="ARBA00022777"/>
    </source>
</evidence>
<dbReference type="PANTHER" id="PTHR24056">
    <property type="entry name" value="CELL DIVISION PROTEIN KINASE"/>
    <property type="match status" value="1"/>
</dbReference>
<evidence type="ECO:0000256" key="6">
    <source>
        <dbReference type="ARBA" id="ARBA00022741"/>
    </source>
</evidence>
<comment type="caution">
    <text evidence="15">The sequence shown here is derived from an EMBL/GenBank/DDBJ whole genome shotgun (WGS) entry which is preliminary data.</text>
</comment>
<evidence type="ECO:0000256" key="9">
    <source>
        <dbReference type="PIRSR" id="PIRSR637770-1"/>
    </source>
</evidence>
<dbReference type="InterPro" id="IPR037770">
    <property type="entry name" value="CDK7"/>
</dbReference>
<evidence type="ECO:0000313" key="16">
    <source>
        <dbReference type="Proteomes" id="UP000777482"/>
    </source>
</evidence>
<gene>
    <name evidence="15" type="primary">KIN28</name>
    <name evidence="15" type="ORF">C6P46_000868</name>
</gene>
<evidence type="ECO:0000256" key="2">
    <source>
        <dbReference type="ARBA" id="ARBA00012409"/>
    </source>
</evidence>
<dbReference type="PROSITE" id="PS00108">
    <property type="entry name" value="PROTEIN_KINASE_ST"/>
    <property type="match status" value="1"/>
</dbReference>
<evidence type="ECO:0000256" key="8">
    <source>
        <dbReference type="ARBA" id="ARBA00022840"/>
    </source>
</evidence>
<dbReference type="PANTHER" id="PTHR24056:SF0">
    <property type="entry name" value="CYCLIN-DEPENDENT KINASE 7"/>
    <property type="match status" value="1"/>
</dbReference>
<keyword evidence="6 10" id="KW-0547">Nucleotide-binding</keyword>
<keyword evidence="3 12" id="KW-0723">Serine/threonine-protein kinase</keyword>
<dbReference type="GO" id="GO:0005524">
    <property type="term" value="F:ATP binding"/>
    <property type="evidence" value="ECO:0007669"/>
    <property type="project" value="UniProtKB-UniRule"/>
</dbReference>
<feature type="binding site" evidence="11">
    <location>
        <position position="45"/>
    </location>
    <ligand>
        <name>ATP</name>
        <dbReference type="ChEBI" id="CHEBI:30616"/>
    </ligand>
</feature>
<evidence type="ECO:0000313" key="15">
    <source>
        <dbReference type="EMBL" id="KAG0655471.1"/>
    </source>
</evidence>
<evidence type="ECO:0000259" key="14">
    <source>
        <dbReference type="PROSITE" id="PS50011"/>
    </source>
</evidence>
<dbReference type="FunFam" id="1.10.510.10:FF:000097">
    <property type="entry name" value="Putative cyclin-dependent kinase 7"/>
    <property type="match status" value="1"/>
</dbReference>
<dbReference type="Gene3D" id="1.10.510.10">
    <property type="entry name" value="Transferase(Phosphotransferase) domain 1"/>
    <property type="match status" value="1"/>
</dbReference>
<evidence type="ECO:0000256" key="10">
    <source>
        <dbReference type="PIRSR" id="PIRSR637770-2"/>
    </source>
</evidence>
<dbReference type="PROSITE" id="PS50011">
    <property type="entry name" value="PROTEIN_KINASE_DOM"/>
    <property type="match status" value="1"/>
</dbReference>
<dbReference type="CDD" id="cd07841">
    <property type="entry name" value="STKc_CDK7"/>
    <property type="match status" value="1"/>
</dbReference>
<dbReference type="GO" id="GO:0032968">
    <property type="term" value="P:positive regulation of transcription elongation by RNA polymerase II"/>
    <property type="evidence" value="ECO:0007669"/>
    <property type="project" value="UniProtKB-ARBA"/>
</dbReference>
<dbReference type="GO" id="GO:0004693">
    <property type="term" value="F:cyclin-dependent protein serine/threonine kinase activity"/>
    <property type="evidence" value="ECO:0007669"/>
    <property type="project" value="TreeGrafter"/>
</dbReference>
<reference evidence="15 16" key="1">
    <citation type="submission" date="2020-11" db="EMBL/GenBank/DDBJ databases">
        <title>Kefir isolates.</title>
        <authorList>
            <person name="Marcisauskas S."/>
            <person name="Kim Y."/>
            <person name="Blasche S."/>
        </authorList>
    </citation>
    <scope>NUCLEOTIDE SEQUENCE [LARGE SCALE GENOMIC DNA]</scope>
    <source>
        <strain evidence="15 16">KR</strain>
    </source>
</reference>
<dbReference type="Gene3D" id="3.30.200.20">
    <property type="entry name" value="Phosphorylase Kinase, domain 1"/>
    <property type="match status" value="1"/>
</dbReference>
<name>A0A9P6VUJ2_RHOMI</name>
<organism evidence="15 16">
    <name type="scientific">Rhodotorula mucilaginosa</name>
    <name type="common">Yeast</name>
    <name type="synonym">Rhodotorula rubra</name>
    <dbReference type="NCBI Taxonomy" id="5537"/>
    <lineage>
        <taxon>Eukaryota</taxon>
        <taxon>Fungi</taxon>
        <taxon>Dikarya</taxon>
        <taxon>Basidiomycota</taxon>
        <taxon>Pucciniomycotina</taxon>
        <taxon>Microbotryomycetes</taxon>
        <taxon>Sporidiobolales</taxon>
        <taxon>Sporidiobolaceae</taxon>
        <taxon>Rhodotorula</taxon>
    </lineage>
</organism>
<feature type="binding site" evidence="10">
    <location>
        <position position="44"/>
    </location>
    <ligand>
        <name>ATP</name>
        <dbReference type="ChEBI" id="CHEBI:30616"/>
    </ligand>
</feature>
<keyword evidence="7 15" id="KW-0418">Kinase</keyword>
<keyword evidence="4" id="KW-0597">Phosphoprotein</keyword>
<dbReference type="InterPro" id="IPR000719">
    <property type="entry name" value="Prot_kinase_dom"/>
</dbReference>
<evidence type="ECO:0000256" key="4">
    <source>
        <dbReference type="ARBA" id="ARBA00022553"/>
    </source>
</evidence>
<dbReference type="SMART" id="SM00220">
    <property type="entry name" value="S_TKc"/>
    <property type="match status" value="1"/>
</dbReference>
<dbReference type="GO" id="GO:0005737">
    <property type="term" value="C:cytoplasm"/>
    <property type="evidence" value="ECO:0007669"/>
    <property type="project" value="TreeGrafter"/>
</dbReference>
<dbReference type="InterPro" id="IPR008271">
    <property type="entry name" value="Ser/Thr_kinase_AS"/>
</dbReference>
<evidence type="ECO:0000256" key="1">
    <source>
        <dbReference type="ARBA" id="ARBA00006485"/>
    </source>
</evidence>
<accession>A0A9P6VUJ2</accession>
<dbReference type="GO" id="GO:0008353">
    <property type="term" value="F:RNA polymerase II CTD heptapeptide repeat kinase activity"/>
    <property type="evidence" value="ECO:0007669"/>
    <property type="project" value="UniProtKB-EC"/>
</dbReference>
<dbReference type="EMBL" id="PUHQ01000119">
    <property type="protein sequence ID" value="KAG0655471.1"/>
    <property type="molecule type" value="Genomic_DNA"/>
</dbReference>
<protein>
    <recommendedName>
        <fullName evidence="2">[RNA-polymerase]-subunit kinase</fullName>
        <ecNumber evidence="2">2.7.11.23</ecNumber>
    </recommendedName>
</protein>
<evidence type="ECO:0000256" key="5">
    <source>
        <dbReference type="ARBA" id="ARBA00022679"/>
    </source>
</evidence>
<dbReference type="Proteomes" id="UP000777482">
    <property type="component" value="Unassembled WGS sequence"/>
</dbReference>
<feature type="active site" description="Proton acceptor" evidence="9">
    <location>
        <position position="144"/>
    </location>
</feature>
<keyword evidence="8 10" id="KW-0067">ATP-binding</keyword>
<sequence length="445" mass="49645">MEAAEAANLAIQQRYSKDKKVGEGTYAVVYLGHQLDSNRKIAIKKARAAGAIGRGIKVGQFKDGLDMSAIREVKFLRELRHPNLLDVFSNKSNLNLVLEFLDSDLEAVIRDKHLVFQQSDVKSWMLMTMKGLDFCHRNWILHRDMKPNNLLISADGVLKLADFGLAREYADDRARMTCQVVTRWYRCPELLLGARSYSTGVDVWAAGCIFGELMLRVPFMAAESDMDQLDVIFSALGTPTEQDWPGFTKLASGATFEKKPKNDLSLLFSAASSEAIDLLQRMLAYDPRKRITSRESLSHPFFSSLPRPTPTRKLPKPTSELAPRALPPEEIGAPMNSNEQRGMKRKGSGERYRSDQSAASSSSGIAFRRDGTSVSSRRMHNLADIQQKTPRVNGSAREILSADVLDDPSLVLSILLHLHFTRLPKLLLSLMALKCCHTHASTLIS</sequence>
<evidence type="ECO:0000256" key="12">
    <source>
        <dbReference type="RuleBase" id="RU000304"/>
    </source>
</evidence>
<dbReference type="AlphaFoldDB" id="A0A9P6VUJ2"/>
<keyword evidence="16" id="KW-1185">Reference proteome</keyword>
<dbReference type="SUPFAM" id="SSF56112">
    <property type="entry name" value="Protein kinase-like (PK-like)"/>
    <property type="match status" value="1"/>
</dbReference>